<name>A0ABW4YH78_9BACL</name>
<comment type="subcellular location">
    <subcellularLocation>
        <location evidence="1">Cytoplasm</location>
    </subcellularLocation>
</comment>
<keyword evidence="5" id="KW-0805">Transcription regulation</keyword>
<dbReference type="Pfam" id="PF12833">
    <property type="entry name" value="HTH_18"/>
    <property type="match status" value="1"/>
</dbReference>
<dbReference type="RefSeq" id="WP_377770123.1">
    <property type="nucleotide sequence ID" value="NZ_JBHUHO010000013.1"/>
</dbReference>
<feature type="domain" description="HTH araC/xylS-type" evidence="9">
    <location>
        <begin position="427"/>
        <end position="525"/>
    </location>
</feature>
<dbReference type="SMART" id="SM00448">
    <property type="entry name" value="REC"/>
    <property type="match status" value="1"/>
</dbReference>
<dbReference type="InterPro" id="IPR051552">
    <property type="entry name" value="HptR"/>
</dbReference>
<evidence type="ECO:0000259" key="10">
    <source>
        <dbReference type="PROSITE" id="PS50110"/>
    </source>
</evidence>
<dbReference type="InterPro" id="IPR018062">
    <property type="entry name" value="HTH_AraC-typ_CS"/>
</dbReference>
<keyword evidence="12" id="KW-1185">Reference proteome</keyword>
<dbReference type="InterPro" id="IPR001789">
    <property type="entry name" value="Sig_transdc_resp-reg_receiver"/>
</dbReference>
<accession>A0ABW4YH78</accession>
<feature type="modified residue" description="4-aspartylphosphate" evidence="8">
    <location>
        <position position="59"/>
    </location>
</feature>
<dbReference type="SUPFAM" id="SSF52172">
    <property type="entry name" value="CheY-like"/>
    <property type="match status" value="1"/>
</dbReference>
<dbReference type="PRINTS" id="PR00032">
    <property type="entry name" value="HTHARAC"/>
</dbReference>
<dbReference type="Gene3D" id="3.40.50.2300">
    <property type="match status" value="1"/>
</dbReference>
<dbReference type="Pfam" id="PF00072">
    <property type="entry name" value="Response_reg"/>
    <property type="match status" value="1"/>
</dbReference>
<dbReference type="Gene3D" id="1.10.10.60">
    <property type="entry name" value="Homeodomain-like"/>
    <property type="match status" value="2"/>
</dbReference>
<protein>
    <submittedName>
        <fullName evidence="11">Response regulator</fullName>
    </submittedName>
</protein>
<organism evidence="11 12">
    <name type="scientific">Paenibacillus yanchengensis</name>
    <dbReference type="NCBI Taxonomy" id="2035833"/>
    <lineage>
        <taxon>Bacteria</taxon>
        <taxon>Bacillati</taxon>
        <taxon>Bacillota</taxon>
        <taxon>Bacilli</taxon>
        <taxon>Bacillales</taxon>
        <taxon>Paenibacillaceae</taxon>
        <taxon>Paenibacillus</taxon>
    </lineage>
</organism>
<feature type="domain" description="Response regulatory" evidence="10">
    <location>
        <begin position="7"/>
        <end position="124"/>
    </location>
</feature>
<evidence type="ECO:0000313" key="11">
    <source>
        <dbReference type="EMBL" id="MFD2115096.1"/>
    </source>
</evidence>
<evidence type="ECO:0000256" key="6">
    <source>
        <dbReference type="ARBA" id="ARBA00023125"/>
    </source>
</evidence>
<dbReference type="CDD" id="cd17536">
    <property type="entry name" value="REC_YesN-like"/>
    <property type="match status" value="1"/>
</dbReference>
<evidence type="ECO:0000256" key="4">
    <source>
        <dbReference type="ARBA" id="ARBA00023012"/>
    </source>
</evidence>
<dbReference type="PANTHER" id="PTHR42713:SF3">
    <property type="entry name" value="TRANSCRIPTIONAL REGULATORY PROTEIN HPTR"/>
    <property type="match status" value="1"/>
</dbReference>
<evidence type="ECO:0000256" key="3">
    <source>
        <dbReference type="ARBA" id="ARBA00022553"/>
    </source>
</evidence>
<gene>
    <name evidence="11" type="ORF">ACFSJH_05025</name>
</gene>
<dbReference type="InterPro" id="IPR018060">
    <property type="entry name" value="HTH_AraC"/>
</dbReference>
<dbReference type="PROSITE" id="PS50110">
    <property type="entry name" value="RESPONSE_REGULATORY"/>
    <property type="match status" value="1"/>
</dbReference>
<dbReference type="InterPro" id="IPR011006">
    <property type="entry name" value="CheY-like_superfamily"/>
</dbReference>
<evidence type="ECO:0000259" key="9">
    <source>
        <dbReference type="PROSITE" id="PS01124"/>
    </source>
</evidence>
<evidence type="ECO:0000313" key="12">
    <source>
        <dbReference type="Proteomes" id="UP001597362"/>
    </source>
</evidence>
<dbReference type="InterPro" id="IPR009057">
    <property type="entry name" value="Homeodomain-like_sf"/>
</dbReference>
<dbReference type="PROSITE" id="PS01124">
    <property type="entry name" value="HTH_ARAC_FAMILY_2"/>
    <property type="match status" value="1"/>
</dbReference>
<dbReference type="EMBL" id="JBHUHO010000013">
    <property type="protein sequence ID" value="MFD2115096.1"/>
    <property type="molecule type" value="Genomic_DNA"/>
</dbReference>
<dbReference type="PANTHER" id="PTHR42713">
    <property type="entry name" value="HISTIDINE KINASE-RELATED"/>
    <property type="match status" value="1"/>
</dbReference>
<evidence type="ECO:0000256" key="5">
    <source>
        <dbReference type="ARBA" id="ARBA00023015"/>
    </source>
</evidence>
<dbReference type="PROSITE" id="PS00041">
    <property type="entry name" value="HTH_ARAC_FAMILY_1"/>
    <property type="match status" value="1"/>
</dbReference>
<evidence type="ECO:0000256" key="1">
    <source>
        <dbReference type="ARBA" id="ARBA00004496"/>
    </source>
</evidence>
<evidence type="ECO:0000256" key="7">
    <source>
        <dbReference type="ARBA" id="ARBA00023163"/>
    </source>
</evidence>
<comment type="caution">
    <text evidence="11">The sequence shown here is derived from an EMBL/GenBank/DDBJ whole genome shotgun (WGS) entry which is preliminary data.</text>
</comment>
<keyword evidence="4" id="KW-0902">Two-component regulatory system</keyword>
<evidence type="ECO:0000256" key="8">
    <source>
        <dbReference type="PROSITE-ProRule" id="PRU00169"/>
    </source>
</evidence>
<dbReference type="SMART" id="SM00342">
    <property type="entry name" value="HTH_ARAC"/>
    <property type="match status" value="1"/>
</dbReference>
<dbReference type="Proteomes" id="UP001597362">
    <property type="component" value="Unassembled WGS sequence"/>
</dbReference>
<proteinExistence type="predicted"/>
<evidence type="ECO:0000256" key="2">
    <source>
        <dbReference type="ARBA" id="ARBA00022490"/>
    </source>
</evidence>
<dbReference type="InterPro" id="IPR020449">
    <property type="entry name" value="Tscrpt_reg_AraC-type_HTH"/>
</dbReference>
<reference evidence="12" key="1">
    <citation type="journal article" date="2019" name="Int. J. Syst. Evol. Microbiol.">
        <title>The Global Catalogue of Microorganisms (GCM) 10K type strain sequencing project: providing services to taxonomists for standard genome sequencing and annotation.</title>
        <authorList>
            <consortium name="The Broad Institute Genomics Platform"/>
            <consortium name="The Broad Institute Genome Sequencing Center for Infectious Disease"/>
            <person name="Wu L."/>
            <person name="Ma J."/>
        </authorList>
    </citation>
    <scope>NUCLEOTIDE SEQUENCE [LARGE SCALE GENOMIC DNA]</scope>
    <source>
        <strain evidence="12">GH52</strain>
    </source>
</reference>
<keyword evidence="6" id="KW-0238">DNA-binding</keyword>
<dbReference type="SUPFAM" id="SSF46689">
    <property type="entry name" value="Homeodomain-like"/>
    <property type="match status" value="2"/>
</dbReference>
<keyword evidence="2" id="KW-0963">Cytoplasm</keyword>
<keyword evidence="7" id="KW-0804">Transcription</keyword>
<keyword evidence="3 8" id="KW-0597">Phosphoprotein</keyword>
<sequence length="529" mass="61795">MNEQITKLIIVDDEPIICEGLQKTIDWSSLNVEVMGVAYDGEQALQLITKINPQIVITDIRMEGMDGLQLAEQIKQQYPHISVIIISGYEDFEYARQAMRLQVKDYLLKPVDITELMEVVQKTISRMKEHHTEDHTSEDDMLWFLHTILGKPTITSPSLLLQQETDDIAYVVIVSELAYFSENYINIVTTEREQLQAEWQQLVECSLQTLSAYSVIVFSHVNRLFALVRIDQDAVHHIDWTALLIDKANKGKRIDGQHVRYAISDPFKQLEEVAEISMQVKQMLPYYHLTSEQVITVNRYNQLVQQKKQSQLTDFNAYFSKTLAGILFRQEEAESIAYVAQFFEYVRREKFMPAEVLRLMMEQMTLLRQRLRQSGLELNMLGDKKQQIDISIYNTYEALERLFMEQVELLAEKVEEQITNKWFWAIEKATQYMAEHYNEDIRASDVAAWLNITASHFSSIFKKNTGKSFKEYMNNIRMEQACRLLETTNDKVFEIADQVGYSEYKYFVSIFKQQTGLTPKEYRAMKAGK</sequence>